<proteinExistence type="predicted"/>
<feature type="region of interest" description="Disordered" evidence="1">
    <location>
        <begin position="102"/>
        <end position="173"/>
    </location>
</feature>
<feature type="non-terminal residue" evidence="2">
    <location>
        <position position="1"/>
    </location>
</feature>
<dbReference type="OrthoDB" id="2367383at2759"/>
<keyword evidence="3" id="KW-1185">Reference proteome</keyword>
<evidence type="ECO:0000313" key="2">
    <source>
        <dbReference type="EMBL" id="RCH92404.1"/>
    </source>
</evidence>
<feature type="region of interest" description="Disordered" evidence="1">
    <location>
        <begin position="54"/>
        <end position="90"/>
    </location>
</feature>
<evidence type="ECO:0000313" key="3">
    <source>
        <dbReference type="Proteomes" id="UP000253551"/>
    </source>
</evidence>
<dbReference type="EMBL" id="PJQM01002844">
    <property type="protein sequence ID" value="RCH92404.1"/>
    <property type="molecule type" value="Genomic_DNA"/>
</dbReference>
<dbReference type="AlphaFoldDB" id="A0A367JR28"/>
<accession>A0A367JR28</accession>
<dbReference type="Proteomes" id="UP000253551">
    <property type="component" value="Unassembled WGS sequence"/>
</dbReference>
<protein>
    <submittedName>
        <fullName evidence="2">Uncharacterized protein</fullName>
    </submittedName>
</protein>
<feature type="compositionally biased region" description="Low complexity" evidence="1">
    <location>
        <begin position="62"/>
        <end position="75"/>
    </location>
</feature>
<comment type="caution">
    <text evidence="2">The sequence shown here is derived from an EMBL/GenBank/DDBJ whole genome shotgun (WGS) entry which is preliminary data.</text>
</comment>
<feature type="compositionally biased region" description="Polar residues" evidence="1">
    <location>
        <begin position="129"/>
        <end position="140"/>
    </location>
</feature>
<sequence length="230" mass="25071">TFTVNVDCDVKMCSQLKCPFPFNQQSISSFIIETQNADFFKLFQGKNQSDLTSSISFGMLDPSTQPSKKQSSTKKPSMEKKQSPVLQTTPLKRAASSQFDIVLPPTPSKCVNPHIPTKTHTYPDLALPPSTSATSMATKQPINSIPSNNNIPNVVSTPSSSSTPTTPTTPFSENTSLSIDDILAMSGAPFNNDVMLDLDKMPNIFDILDTPSMPMDSSIDELLKDTEFLL</sequence>
<gene>
    <name evidence="2" type="ORF">CU098_006571</name>
</gene>
<name>A0A367JR28_RHIST</name>
<organism evidence="2 3">
    <name type="scientific">Rhizopus stolonifer</name>
    <name type="common">Rhizopus nigricans</name>
    <dbReference type="NCBI Taxonomy" id="4846"/>
    <lineage>
        <taxon>Eukaryota</taxon>
        <taxon>Fungi</taxon>
        <taxon>Fungi incertae sedis</taxon>
        <taxon>Mucoromycota</taxon>
        <taxon>Mucoromycotina</taxon>
        <taxon>Mucoromycetes</taxon>
        <taxon>Mucorales</taxon>
        <taxon>Mucorineae</taxon>
        <taxon>Rhizopodaceae</taxon>
        <taxon>Rhizopus</taxon>
    </lineage>
</organism>
<feature type="compositionally biased region" description="Low complexity" evidence="1">
    <location>
        <begin position="141"/>
        <end position="173"/>
    </location>
</feature>
<evidence type="ECO:0000256" key="1">
    <source>
        <dbReference type="SAM" id="MobiDB-lite"/>
    </source>
</evidence>
<reference evidence="2 3" key="1">
    <citation type="journal article" date="2018" name="G3 (Bethesda)">
        <title>Phylogenetic and Phylogenomic Definition of Rhizopus Species.</title>
        <authorList>
            <person name="Gryganskyi A.P."/>
            <person name="Golan J."/>
            <person name="Dolatabadi S."/>
            <person name="Mondo S."/>
            <person name="Robb S."/>
            <person name="Idnurm A."/>
            <person name="Muszewska A."/>
            <person name="Steczkiewicz K."/>
            <person name="Masonjones S."/>
            <person name="Liao H.L."/>
            <person name="Gajdeczka M.T."/>
            <person name="Anike F."/>
            <person name="Vuek A."/>
            <person name="Anishchenko I.M."/>
            <person name="Voigt K."/>
            <person name="de Hoog G.S."/>
            <person name="Smith M.E."/>
            <person name="Heitman J."/>
            <person name="Vilgalys R."/>
            <person name="Stajich J.E."/>
        </authorList>
    </citation>
    <scope>NUCLEOTIDE SEQUENCE [LARGE SCALE GENOMIC DNA]</scope>
    <source>
        <strain evidence="2 3">LSU 92-RS-03</strain>
    </source>
</reference>